<keyword evidence="2" id="KW-1185">Reference proteome</keyword>
<evidence type="ECO:0000313" key="1">
    <source>
        <dbReference type="EMBL" id="KAI8544676.1"/>
    </source>
</evidence>
<comment type="caution">
    <text evidence="1">The sequence shown here is derived from an EMBL/GenBank/DDBJ whole genome shotgun (WGS) entry which is preliminary data.</text>
</comment>
<reference evidence="1" key="1">
    <citation type="submission" date="2022-02" db="EMBL/GenBank/DDBJ databases">
        <title>Plant Genome Project.</title>
        <authorList>
            <person name="Zhang R.-G."/>
        </authorList>
    </citation>
    <scope>NUCLEOTIDE SEQUENCE</scope>
    <source>
        <strain evidence="1">AT1</strain>
    </source>
</reference>
<name>A0ACC0MUG3_RHOML</name>
<accession>A0ACC0MUG3</accession>
<organism evidence="1 2">
    <name type="scientific">Rhododendron molle</name>
    <name type="common">Chinese azalea</name>
    <name type="synonym">Azalea mollis</name>
    <dbReference type="NCBI Taxonomy" id="49168"/>
    <lineage>
        <taxon>Eukaryota</taxon>
        <taxon>Viridiplantae</taxon>
        <taxon>Streptophyta</taxon>
        <taxon>Embryophyta</taxon>
        <taxon>Tracheophyta</taxon>
        <taxon>Spermatophyta</taxon>
        <taxon>Magnoliopsida</taxon>
        <taxon>eudicotyledons</taxon>
        <taxon>Gunneridae</taxon>
        <taxon>Pentapetalae</taxon>
        <taxon>asterids</taxon>
        <taxon>Ericales</taxon>
        <taxon>Ericaceae</taxon>
        <taxon>Ericoideae</taxon>
        <taxon>Rhodoreae</taxon>
        <taxon>Rhododendron</taxon>
    </lineage>
</organism>
<sequence length="257" mass="28766">MGRRPCCAKEGLNRGAWTAIEDEILTDYIKLHVKFVLYIETIRLRYNLQLDYKACRWSLIAGRLPGRTDNEIKNYWNTNMCKKVQGHRSSTGTNHKPFNQARGKKSSSETDEPKPDTVSSVVRTKASRCTKLLISPEAQNLGDSFGNRVVGPGPVDDVSPFAFVEDNSLDFVMDFDQVDEKFLSDFLHDDFAPLCDFDQNGANGLETGDTITNTSSSSPSSDQTFLFSSEIMLCDLDLHSAAPLPDTGIDWLEDQEH</sequence>
<dbReference type="EMBL" id="CM046395">
    <property type="protein sequence ID" value="KAI8544676.1"/>
    <property type="molecule type" value="Genomic_DNA"/>
</dbReference>
<dbReference type="Proteomes" id="UP001062846">
    <property type="component" value="Chromosome 8"/>
</dbReference>
<gene>
    <name evidence="1" type="ORF">RHMOL_Rhmol08G0314000</name>
</gene>
<evidence type="ECO:0000313" key="2">
    <source>
        <dbReference type="Proteomes" id="UP001062846"/>
    </source>
</evidence>
<protein>
    <submittedName>
        <fullName evidence="1">Uncharacterized protein</fullName>
    </submittedName>
</protein>
<proteinExistence type="predicted"/>